<keyword evidence="5 11" id="KW-0479">Metal-binding</keyword>
<keyword evidence="10 11" id="KW-0472">Membrane</keyword>
<reference evidence="15" key="1">
    <citation type="submission" date="2016-12" db="EMBL/GenBank/DDBJ databases">
        <title>Comparative genomics of four Isosphaeraceae planctomycetes: a common pool of plasmids and glycoside hydrolase genes.</title>
        <authorList>
            <person name="Ivanova A."/>
        </authorList>
    </citation>
    <scope>NUCLEOTIDE SEQUENCE [LARGE SCALE GENOMIC DNA]</scope>
    <source>
        <strain evidence="15">PX4</strain>
    </source>
</reference>
<dbReference type="Gene3D" id="2.70.150.10">
    <property type="entry name" value="Calcium-transporting ATPase, cytoplasmic transduction domain A"/>
    <property type="match status" value="1"/>
</dbReference>
<dbReference type="AlphaFoldDB" id="A0A1U7CX04"/>
<keyword evidence="8" id="KW-1278">Translocase</keyword>
<evidence type="ECO:0000256" key="9">
    <source>
        <dbReference type="ARBA" id="ARBA00022989"/>
    </source>
</evidence>
<dbReference type="SUPFAM" id="SSF47240">
    <property type="entry name" value="Ferritin-like"/>
    <property type="match status" value="2"/>
</dbReference>
<name>A0A1U7CX04_9BACT</name>
<evidence type="ECO:0000256" key="7">
    <source>
        <dbReference type="ARBA" id="ARBA00022840"/>
    </source>
</evidence>
<sequence length="845" mass="89207">MLVKDPVCGMDVDPDKAAGSFEHAGETYSFCSKGCLAKFRAEPAKYLGDQTQSGGLDHNPSHAPKPTPRGLEILSTHTVKDPVCGMDVDPEHAAGSFEHAGKTYHFCSKGCLARFRAKPDRFLSGGPVGMSHGKAAEPAPSGTLYTCPMHPEIVQEGPGSCPKCGMALEPLVPTADDEPNHELIDMTRRFWGCLVMTLPVFALAMGEMIPVVRRLVSPHVSIWIQLALSTPVVLWGGWPFFERGWASVVNRSLNMFSLIALGTGVAYLYSLVATLFPSLVPASFLGHGGLAPVYFEAAAVITTLVLLGQVLELRARSQTSSAIKALLGLAPKHARVLLDDGREEDVALDQVQVGDRLRVRPGEKVPVDGVVLEGSSFVDESMVSGEPVPVEKTAGQPLIGGTVNGVGSLVMRAERVGAETMLAQIVRMVGEAQRTRAPIQRLADVVASYFVPIVLLVALLTFIAWASFGPEPRFAYALVNAVAVLIIACPCALGLATPMSIMVGTGRGATSGVLVRNAEALETLERVDTLVVDKTGTLTEGKPRLVSVVAASAEDESEMLRLAASLERASEHPLAEAIAAGAEDRGLKLTQVEGFQSITGKGVKGTVEGRNVAIGNSRFLVESGVNPGELIARAEALRGEGQTVVFVAIDGRPAGFLGIADPIKESAAYAIKELHASGLRIVMLTGDNRTTAAAVAKKLGLDDFRADVLPEGKAEAIKALQDEGRTVAMAGDGINDAPAIAQAHVGIAMGTGTDVAMESAGITLIKGDLRGIERARKLSEATMRNIRQNLVFAFLYNVLGVPIAAGVLYPFFGLLLSPMIASAAMTFSSVSVITNALRLRKLVLN</sequence>
<dbReference type="SFLD" id="SFLDG00002">
    <property type="entry name" value="C1.7:_P-type_atpase_like"/>
    <property type="match status" value="1"/>
</dbReference>
<dbReference type="InterPro" id="IPR036412">
    <property type="entry name" value="HAD-like_sf"/>
</dbReference>
<keyword evidence="4 11" id="KW-0812">Transmembrane</keyword>
<dbReference type="InterPro" id="IPR023298">
    <property type="entry name" value="ATPase_P-typ_TM_dom_sf"/>
</dbReference>
<dbReference type="InterPro" id="IPR045800">
    <property type="entry name" value="HMBD"/>
</dbReference>
<organism evidence="14 15">
    <name type="scientific">Paludisphaera borealis</name>
    <dbReference type="NCBI Taxonomy" id="1387353"/>
    <lineage>
        <taxon>Bacteria</taxon>
        <taxon>Pseudomonadati</taxon>
        <taxon>Planctomycetota</taxon>
        <taxon>Planctomycetia</taxon>
        <taxon>Isosphaerales</taxon>
        <taxon>Isosphaeraceae</taxon>
        <taxon>Paludisphaera</taxon>
    </lineage>
</organism>
<dbReference type="InterPro" id="IPR018303">
    <property type="entry name" value="ATPase_P-typ_P_site"/>
</dbReference>
<comment type="subcellular location">
    <subcellularLocation>
        <location evidence="1">Cell membrane</location>
        <topology evidence="1">Multi-pass membrane protein</topology>
    </subcellularLocation>
</comment>
<dbReference type="Proteomes" id="UP000186309">
    <property type="component" value="Chromosome"/>
</dbReference>
<dbReference type="PANTHER" id="PTHR43520:SF8">
    <property type="entry name" value="P-TYPE CU(+) TRANSPORTER"/>
    <property type="match status" value="1"/>
</dbReference>
<feature type="transmembrane region" description="Helical" evidence="11">
    <location>
        <begin position="474"/>
        <end position="497"/>
    </location>
</feature>
<dbReference type="FunFam" id="2.70.150.10:FF:000020">
    <property type="entry name" value="Copper-exporting P-type ATPase A"/>
    <property type="match status" value="1"/>
</dbReference>
<dbReference type="Pfam" id="PF00702">
    <property type="entry name" value="Hydrolase"/>
    <property type="match status" value="1"/>
</dbReference>
<dbReference type="EC" id="3.6.3.4" evidence="14"/>
<evidence type="ECO:0000256" key="8">
    <source>
        <dbReference type="ARBA" id="ARBA00022967"/>
    </source>
</evidence>
<dbReference type="GO" id="GO:0060003">
    <property type="term" value="P:copper ion export"/>
    <property type="evidence" value="ECO:0007669"/>
    <property type="project" value="UniProtKB-ARBA"/>
</dbReference>
<dbReference type="NCBIfam" id="TIGR01511">
    <property type="entry name" value="ATPase-IB1_Cu"/>
    <property type="match status" value="1"/>
</dbReference>
<evidence type="ECO:0000256" key="6">
    <source>
        <dbReference type="ARBA" id="ARBA00022741"/>
    </source>
</evidence>
<dbReference type="Pfam" id="PF19335">
    <property type="entry name" value="HMBD"/>
    <property type="match status" value="1"/>
</dbReference>
<dbReference type="InterPro" id="IPR023214">
    <property type="entry name" value="HAD_sf"/>
</dbReference>
<dbReference type="SFLD" id="SFLDS00003">
    <property type="entry name" value="Haloacid_Dehalogenase"/>
    <property type="match status" value="1"/>
</dbReference>
<keyword evidence="6 11" id="KW-0547">Nucleotide-binding</keyword>
<dbReference type="PRINTS" id="PR00119">
    <property type="entry name" value="CATATPASE"/>
</dbReference>
<feature type="domain" description="TRASH" evidence="13">
    <location>
        <begin position="5"/>
        <end position="43"/>
    </location>
</feature>
<feature type="region of interest" description="Disordered" evidence="12">
    <location>
        <begin position="48"/>
        <end position="68"/>
    </location>
</feature>
<dbReference type="GO" id="GO:0005524">
    <property type="term" value="F:ATP binding"/>
    <property type="evidence" value="ECO:0007669"/>
    <property type="project" value="UniProtKB-UniRule"/>
</dbReference>
<dbReference type="SUPFAM" id="SSF81653">
    <property type="entry name" value="Calcium ATPase, transduction domain A"/>
    <property type="match status" value="1"/>
</dbReference>
<gene>
    <name evidence="14" type="primary">actP</name>
    <name evidence="14" type="ORF">BSF38_05053</name>
</gene>
<dbReference type="PROSITE" id="PS00154">
    <property type="entry name" value="ATPASE_E1_E2"/>
    <property type="match status" value="1"/>
</dbReference>
<dbReference type="STRING" id="1387353.BSF38_05053"/>
<feature type="transmembrane region" description="Helical" evidence="11">
    <location>
        <begin position="253"/>
        <end position="273"/>
    </location>
</feature>
<feature type="transmembrane region" description="Helical" evidence="11">
    <location>
        <begin position="222"/>
        <end position="241"/>
    </location>
</feature>
<keyword evidence="14" id="KW-0378">Hydrolase</keyword>
<dbReference type="InterPro" id="IPR001757">
    <property type="entry name" value="P_typ_ATPase"/>
</dbReference>
<keyword evidence="3 11" id="KW-1003">Cell membrane</keyword>
<evidence type="ECO:0000256" key="10">
    <source>
        <dbReference type="ARBA" id="ARBA00023136"/>
    </source>
</evidence>
<dbReference type="InterPro" id="IPR011017">
    <property type="entry name" value="TRASH_dom"/>
</dbReference>
<dbReference type="InterPro" id="IPR008250">
    <property type="entry name" value="ATPase_P-typ_transduc_dom_A_sf"/>
</dbReference>
<dbReference type="GO" id="GO:0005886">
    <property type="term" value="C:plasma membrane"/>
    <property type="evidence" value="ECO:0007669"/>
    <property type="project" value="UniProtKB-SubCell"/>
</dbReference>
<accession>A0A1U7CX04</accession>
<dbReference type="SMART" id="SM00746">
    <property type="entry name" value="TRASH"/>
    <property type="match status" value="2"/>
</dbReference>
<evidence type="ECO:0000313" key="15">
    <source>
        <dbReference type="Proteomes" id="UP000186309"/>
    </source>
</evidence>
<dbReference type="NCBIfam" id="TIGR01525">
    <property type="entry name" value="ATPase-IB_hvy"/>
    <property type="match status" value="1"/>
</dbReference>
<keyword evidence="15" id="KW-1185">Reference proteome</keyword>
<dbReference type="SUPFAM" id="SSF56784">
    <property type="entry name" value="HAD-like"/>
    <property type="match status" value="1"/>
</dbReference>
<dbReference type="GO" id="GO:0005507">
    <property type="term" value="F:copper ion binding"/>
    <property type="evidence" value="ECO:0007669"/>
    <property type="project" value="TreeGrafter"/>
</dbReference>
<dbReference type="NCBIfam" id="TIGR01494">
    <property type="entry name" value="ATPase_P-type"/>
    <property type="match status" value="1"/>
</dbReference>
<dbReference type="InterPro" id="IPR059000">
    <property type="entry name" value="ATPase_P-type_domA"/>
</dbReference>
<dbReference type="InterPro" id="IPR023299">
    <property type="entry name" value="ATPase_P-typ_cyto_dom_N"/>
</dbReference>
<evidence type="ECO:0000256" key="2">
    <source>
        <dbReference type="ARBA" id="ARBA00006024"/>
    </source>
</evidence>
<dbReference type="SFLD" id="SFLDF00027">
    <property type="entry name" value="p-type_atpase"/>
    <property type="match status" value="1"/>
</dbReference>
<comment type="similarity">
    <text evidence="2 11">Belongs to the cation transport ATPase (P-type) (TC 3.A.3) family. Type IB subfamily.</text>
</comment>
<dbReference type="InterPro" id="IPR007029">
    <property type="entry name" value="YHS_dom"/>
</dbReference>
<evidence type="ECO:0000313" key="14">
    <source>
        <dbReference type="EMBL" id="APW63482.1"/>
    </source>
</evidence>
<feature type="transmembrane region" description="Helical" evidence="11">
    <location>
        <begin position="446"/>
        <end position="468"/>
    </location>
</feature>
<evidence type="ECO:0000256" key="5">
    <source>
        <dbReference type="ARBA" id="ARBA00022723"/>
    </source>
</evidence>
<evidence type="ECO:0000256" key="3">
    <source>
        <dbReference type="ARBA" id="ARBA00022475"/>
    </source>
</evidence>
<dbReference type="InterPro" id="IPR012348">
    <property type="entry name" value="RNR-like"/>
</dbReference>
<keyword evidence="9 11" id="KW-1133">Transmembrane helix</keyword>
<evidence type="ECO:0000259" key="13">
    <source>
        <dbReference type="SMART" id="SM00746"/>
    </source>
</evidence>
<dbReference type="CDD" id="cd02094">
    <property type="entry name" value="P-type_ATPase_Cu-like"/>
    <property type="match status" value="1"/>
</dbReference>
<dbReference type="GO" id="GO:0016491">
    <property type="term" value="F:oxidoreductase activity"/>
    <property type="evidence" value="ECO:0007669"/>
    <property type="project" value="InterPro"/>
</dbReference>
<dbReference type="PRINTS" id="PR00943">
    <property type="entry name" value="CUATPASE"/>
</dbReference>
<dbReference type="GO" id="GO:0043682">
    <property type="term" value="F:P-type divalent copper transporter activity"/>
    <property type="evidence" value="ECO:0007669"/>
    <property type="project" value="TreeGrafter"/>
</dbReference>
<evidence type="ECO:0000256" key="12">
    <source>
        <dbReference type="SAM" id="MobiDB-lite"/>
    </source>
</evidence>
<protein>
    <submittedName>
        <fullName evidence="14">Copper-transporting P-type ATPase</fullName>
        <ecNumber evidence="14">3.6.3.4</ecNumber>
    </submittedName>
</protein>
<dbReference type="SUPFAM" id="SSF81665">
    <property type="entry name" value="Calcium ATPase, transmembrane domain M"/>
    <property type="match status" value="1"/>
</dbReference>
<dbReference type="InterPro" id="IPR009078">
    <property type="entry name" value="Ferritin-like_SF"/>
</dbReference>
<feature type="transmembrane region" description="Helical" evidence="11">
    <location>
        <begin position="190"/>
        <end position="210"/>
    </location>
</feature>
<feature type="transmembrane region" description="Helical" evidence="11">
    <location>
        <begin position="790"/>
        <end position="812"/>
    </location>
</feature>
<dbReference type="InterPro" id="IPR044492">
    <property type="entry name" value="P_typ_ATPase_HD_dom"/>
</dbReference>
<dbReference type="Gene3D" id="1.10.620.20">
    <property type="entry name" value="Ribonucleotide Reductase, subunit A"/>
    <property type="match status" value="2"/>
</dbReference>
<dbReference type="Pfam" id="PF04945">
    <property type="entry name" value="YHS"/>
    <property type="match status" value="2"/>
</dbReference>
<evidence type="ECO:0000256" key="11">
    <source>
        <dbReference type="RuleBase" id="RU362081"/>
    </source>
</evidence>
<dbReference type="GO" id="GO:0016887">
    <property type="term" value="F:ATP hydrolysis activity"/>
    <property type="evidence" value="ECO:0007669"/>
    <property type="project" value="InterPro"/>
</dbReference>
<dbReference type="GO" id="GO:0055070">
    <property type="term" value="P:copper ion homeostasis"/>
    <property type="evidence" value="ECO:0007669"/>
    <property type="project" value="TreeGrafter"/>
</dbReference>
<proteinExistence type="inferred from homology"/>
<feature type="transmembrane region" description="Helical" evidence="11">
    <location>
        <begin position="818"/>
        <end position="837"/>
    </location>
</feature>
<feature type="domain" description="TRASH" evidence="13">
    <location>
        <begin position="81"/>
        <end position="119"/>
    </location>
</feature>
<feature type="transmembrane region" description="Helical" evidence="11">
    <location>
        <begin position="293"/>
        <end position="311"/>
    </location>
</feature>
<evidence type="ECO:0000256" key="1">
    <source>
        <dbReference type="ARBA" id="ARBA00004651"/>
    </source>
</evidence>
<dbReference type="Pfam" id="PF00122">
    <property type="entry name" value="E1-E2_ATPase"/>
    <property type="match status" value="1"/>
</dbReference>
<dbReference type="KEGG" id="pbor:BSF38_05053"/>
<dbReference type="InterPro" id="IPR027256">
    <property type="entry name" value="P-typ_ATPase_IB"/>
</dbReference>
<dbReference type="EMBL" id="CP019082">
    <property type="protein sequence ID" value="APW63482.1"/>
    <property type="molecule type" value="Genomic_DNA"/>
</dbReference>
<keyword evidence="7 11" id="KW-0067">ATP-binding</keyword>
<dbReference type="PANTHER" id="PTHR43520">
    <property type="entry name" value="ATP7, ISOFORM B"/>
    <property type="match status" value="1"/>
</dbReference>
<evidence type="ECO:0000256" key="4">
    <source>
        <dbReference type="ARBA" id="ARBA00022692"/>
    </source>
</evidence>
<dbReference type="Gene3D" id="3.40.1110.10">
    <property type="entry name" value="Calcium-transporting ATPase, cytoplasmic domain N"/>
    <property type="match status" value="1"/>
</dbReference>
<dbReference type="Gene3D" id="3.40.50.1000">
    <property type="entry name" value="HAD superfamily/HAD-like"/>
    <property type="match status" value="1"/>
</dbReference>